<reference evidence="3" key="1">
    <citation type="journal article" date="2019" name="Int. J. Syst. Evol. Microbiol.">
        <title>The Global Catalogue of Microorganisms (GCM) 10K type strain sequencing project: providing services to taxonomists for standard genome sequencing and annotation.</title>
        <authorList>
            <consortium name="The Broad Institute Genomics Platform"/>
            <consortium name="The Broad Institute Genome Sequencing Center for Infectious Disease"/>
            <person name="Wu L."/>
            <person name="Ma J."/>
        </authorList>
    </citation>
    <scope>NUCLEOTIDE SEQUENCE [LARGE SCALE GENOMIC DNA]</scope>
    <source>
        <strain evidence="3">JCM 10367</strain>
    </source>
</reference>
<organism evidence="2 3">
    <name type="scientific">Streptomyces thermocarboxydovorans</name>
    <dbReference type="NCBI Taxonomy" id="59298"/>
    <lineage>
        <taxon>Bacteria</taxon>
        <taxon>Bacillati</taxon>
        <taxon>Actinomycetota</taxon>
        <taxon>Actinomycetes</taxon>
        <taxon>Kitasatosporales</taxon>
        <taxon>Streptomycetaceae</taxon>
        <taxon>Streptomyces</taxon>
    </lineage>
</organism>
<proteinExistence type="predicted"/>
<dbReference type="Pfam" id="PF10722">
    <property type="entry name" value="YbjN"/>
    <property type="match status" value="1"/>
</dbReference>
<dbReference type="Proteomes" id="UP001500724">
    <property type="component" value="Unassembled WGS sequence"/>
</dbReference>
<dbReference type="Gene3D" id="3.30.1460.10">
    <property type="match status" value="1"/>
</dbReference>
<keyword evidence="3" id="KW-1185">Reference proteome</keyword>
<dbReference type="SUPFAM" id="SSF69635">
    <property type="entry name" value="Type III secretory system chaperone-like"/>
    <property type="match status" value="1"/>
</dbReference>
<evidence type="ECO:0000313" key="2">
    <source>
        <dbReference type="EMBL" id="GAA0657397.1"/>
    </source>
</evidence>
<dbReference type="EMBL" id="BAAAGU010000043">
    <property type="protein sequence ID" value="GAA0657397.1"/>
    <property type="molecule type" value="Genomic_DNA"/>
</dbReference>
<sequence length="238" mass="25179">MADDQKDAQKDDQRAAQVIEAALKDAGLEWESTAPGSFVVTLPGTRKLSTTVSLIVGRHSLSLNAFVIRHPDENESGVHRWLLERNLKLYGVSYAVDQMGDVYVTARLPLAAVTAEEIDRLLGQVLEAADGAFNTLLELGFATAIRKEYEWRVSRGEPTRNLEAFAHLTRRSDATAPEDGTAPEDASAPGDASAPEDATAPEDGTAPEDASAPGDASAPEDGTAPEDASAPAGDNAPE</sequence>
<protein>
    <recommendedName>
        <fullName evidence="4">YbjN domain-containing protein</fullName>
    </recommendedName>
</protein>
<comment type="caution">
    <text evidence="2">The sequence shown here is derived from an EMBL/GenBank/DDBJ whole genome shotgun (WGS) entry which is preliminary data.</text>
</comment>
<gene>
    <name evidence="2" type="ORF">GCM10009535_40520</name>
</gene>
<accession>A0ABP3SRT1</accession>
<evidence type="ECO:0000256" key="1">
    <source>
        <dbReference type="SAM" id="MobiDB-lite"/>
    </source>
</evidence>
<dbReference type="InterPro" id="IPR019660">
    <property type="entry name" value="Put_sensory_transdc_reg_YbjN"/>
</dbReference>
<feature type="region of interest" description="Disordered" evidence="1">
    <location>
        <begin position="166"/>
        <end position="238"/>
    </location>
</feature>
<evidence type="ECO:0000313" key="3">
    <source>
        <dbReference type="Proteomes" id="UP001500724"/>
    </source>
</evidence>
<name>A0ABP3SRT1_9ACTN</name>
<evidence type="ECO:0008006" key="4">
    <source>
        <dbReference type="Google" id="ProtNLM"/>
    </source>
</evidence>